<protein>
    <recommendedName>
        <fullName evidence="5">DUF3077 domain-containing protein</fullName>
    </recommendedName>
</protein>
<dbReference type="AlphaFoldDB" id="A0A1H1I946"/>
<evidence type="ECO:0000313" key="3">
    <source>
        <dbReference type="Proteomes" id="UP000198740"/>
    </source>
</evidence>
<evidence type="ECO:0000313" key="4">
    <source>
        <dbReference type="Proteomes" id="UP000317267"/>
    </source>
</evidence>
<reference evidence="1 3" key="1">
    <citation type="submission" date="2016-10" db="EMBL/GenBank/DDBJ databases">
        <authorList>
            <person name="Varghese N."/>
            <person name="Submissions S."/>
        </authorList>
    </citation>
    <scope>NUCLEOTIDE SEQUENCE [LARGE SCALE GENOMIC DNA]</scope>
    <source>
        <strain evidence="1 3">BS2976</strain>
    </source>
</reference>
<evidence type="ECO:0000313" key="2">
    <source>
        <dbReference type="EMBL" id="TWR66641.1"/>
    </source>
</evidence>
<evidence type="ECO:0000313" key="1">
    <source>
        <dbReference type="EMBL" id="SDR34211.1"/>
    </source>
</evidence>
<evidence type="ECO:0008006" key="5">
    <source>
        <dbReference type="Google" id="ProtNLM"/>
    </source>
</evidence>
<dbReference type="Proteomes" id="UP000317267">
    <property type="component" value="Unassembled WGS sequence"/>
</dbReference>
<dbReference type="Pfam" id="PF19619">
    <property type="entry name" value="DUF6124"/>
    <property type="match status" value="1"/>
</dbReference>
<accession>A0A1H1I946</accession>
<organism evidence="2 4">
    <name type="scientific">Pseudomonas grimontii</name>
    <dbReference type="NCBI Taxonomy" id="129847"/>
    <lineage>
        <taxon>Bacteria</taxon>
        <taxon>Pseudomonadati</taxon>
        <taxon>Pseudomonadota</taxon>
        <taxon>Gammaproteobacteria</taxon>
        <taxon>Pseudomonadales</taxon>
        <taxon>Pseudomonadaceae</taxon>
        <taxon>Pseudomonas</taxon>
    </lineage>
</organism>
<keyword evidence="3" id="KW-1185">Reference proteome</keyword>
<gene>
    <name evidence="2" type="ORF">FIV39_12145</name>
    <name evidence="1" type="ORF">SAMN04490186_5355</name>
</gene>
<proteinExistence type="predicted"/>
<name>A0A1H1I946_9PSED</name>
<dbReference type="RefSeq" id="WP_090406811.1">
    <property type="nucleotide sequence ID" value="NZ_FNKM01000002.1"/>
</dbReference>
<dbReference type="OrthoDB" id="7023633at2"/>
<sequence length="114" mass="12003">MYKVTPNPPNGPDLKLNQAAHRAIDHYLNAGAEPPGPPPPPSTTLFSVADDVSTEVLIANSYETFSSVTALLLDLSDELTGKQRDVALAIHQLSELGVLLVDKLMAREGAVAGG</sequence>
<comment type="caution">
    <text evidence="2">The sequence shown here is derived from an EMBL/GenBank/DDBJ whole genome shotgun (WGS) entry which is preliminary data.</text>
</comment>
<dbReference type="Proteomes" id="UP000198740">
    <property type="component" value="Unassembled WGS sequence"/>
</dbReference>
<dbReference type="EMBL" id="FNKM01000002">
    <property type="protein sequence ID" value="SDR34211.1"/>
    <property type="molecule type" value="Genomic_DNA"/>
</dbReference>
<reference evidence="2 4" key="2">
    <citation type="submission" date="2019-06" db="EMBL/GenBank/DDBJ databases">
        <title>Pseudomonas bimorpha sp. nov. isolated from bovine raw milk and skim milk concentrate.</title>
        <authorList>
            <person name="Hofmann K."/>
            <person name="Huptas C."/>
            <person name="Doll E."/>
            <person name="Scherer S."/>
            <person name="Wenning M."/>
        </authorList>
    </citation>
    <scope>NUCLEOTIDE SEQUENCE [LARGE SCALE GENOMIC DNA]</scope>
    <source>
        <strain evidence="2 4">DSM 17515</strain>
    </source>
</reference>
<dbReference type="EMBL" id="VFES01000006">
    <property type="protein sequence ID" value="TWR66641.1"/>
    <property type="molecule type" value="Genomic_DNA"/>
</dbReference>